<accession>A0A2P7NXJ6</accession>
<comment type="subunit">
    <text evidence="2 8">Homodimer.</text>
</comment>
<proteinExistence type="inferred from homology"/>
<keyword evidence="4 8" id="KW-0479">Metal-binding</keyword>
<comment type="cofactor">
    <cofactor evidence="8">
        <name>Zn(2+)</name>
        <dbReference type="ChEBI" id="CHEBI:29105"/>
    </cofactor>
    <text evidence="8">Binds 1 zinc ion per subunit.</text>
</comment>
<evidence type="ECO:0000256" key="5">
    <source>
        <dbReference type="ARBA" id="ARBA00022801"/>
    </source>
</evidence>
<dbReference type="GO" id="GO:0008270">
    <property type="term" value="F:zinc ion binding"/>
    <property type="evidence" value="ECO:0007669"/>
    <property type="project" value="UniProtKB-UniRule"/>
</dbReference>
<dbReference type="Gene3D" id="3.40.140.10">
    <property type="entry name" value="Cytidine Deaminase, domain 2"/>
    <property type="match status" value="1"/>
</dbReference>
<dbReference type="PROSITE" id="PS00903">
    <property type="entry name" value="CYT_DCMP_DEAMINASES_1"/>
    <property type="match status" value="1"/>
</dbReference>
<dbReference type="OrthoDB" id="9802676at2"/>
<feature type="binding site" evidence="8">
    <location>
        <position position="87"/>
    </location>
    <ligand>
        <name>Zn(2+)</name>
        <dbReference type="ChEBI" id="CHEBI:29105"/>
        <note>catalytic</note>
    </ligand>
</feature>
<evidence type="ECO:0000256" key="8">
    <source>
        <dbReference type="HAMAP-Rule" id="MF_00972"/>
    </source>
</evidence>
<dbReference type="EMBL" id="PXXU01000008">
    <property type="protein sequence ID" value="PSJ18190.1"/>
    <property type="molecule type" value="Genomic_DNA"/>
</dbReference>
<keyword evidence="5 8" id="KW-0378">Hydrolase</keyword>
<evidence type="ECO:0000256" key="1">
    <source>
        <dbReference type="ARBA" id="ARBA00010669"/>
    </source>
</evidence>
<gene>
    <name evidence="8" type="primary">tadA</name>
    <name evidence="10" type="ORF">C7H79_04005</name>
</gene>
<dbReference type="SUPFAM" id="SSF53927">
    <property type="entry name" value="Cytidine deaminase-like"/>
    <property type="match status" value="1"/>
</dbReference>
<dbReference type="PANTHER" id="PTHR11079">
    <property type="entry name" value="CYTOSINE DEAMINASE FAMILY MEMBER"/>
    <property type="match status" value="1"/>
</dbReference>
<dbReference type="EC" id="3.5.4.33" evidence="8"/>
<dbReference type="FunFam" id="3.40.140.10:FF:000005">
    <property type="entry name" value="tRNA-specific adenosine deaminase"/>
    <property type="match status" value="1"/>
</dbReference>
<dbReference type="InterPro" id="IPR016193">
    <property type="entry name" value="Cytidine_deaminase-like"/>
</dbReference>
<comment type="function">
    <text evidence="8">Catalyzes the deamination of adenosine to inosine at the wobble position 34 of tRNA(Arg2).</text>
</comment>
<keyword evidence="6 8" id="KW-0862">Zinc</keyword>
<evidence type="ECO:0000256" key="4">
    <source>
        <dbReference type="ARBA" id="ARBA00022723"/>
    </source>
</evidence>
<evidence type="ECO:0000313" key="11">
    <source>
        <dbReference type="Proteomes" id="UP000241912"/>
    </source>
</evidence>
<evidence type="ECO:0000256" key="3">
    <source>
        <dbReference type="ARBA" id="ARBA00022694"/>
    </source>
</evidence>
<dbReference type="PANTHER" id="PTHR11079:SF202">
    <property type="entry name" value="TRNA-SPECIFIC ADENOSINE DEAMINASE"/>
    <property type="match status" value="1"/>
</dbReference>
<evidence type="ECO:0000256" key="6">
    <source>
        <dbReference type="ARBA" id="ARBA00022833"/>
    </source>
</evidence>
<feature type="domain" description="CMP/dCMP-type deaminase" evidence="9">
    <location>
        <begin position="6"/>
        <end position="133"/>
    </location>
</feature>
<dbReference type="AlphaFoldDB" id="A0A2P7NXJ6"/>
<evidence type="ECO:0000256" key="2">
    <source>
        <dbReference type="ARBA" id="ARBA00011738"/>
    </source>
</evidence>
<feature type="binding site" evidence="8">
    <location>
        <position position="90"/>
    </location>
    <ligand>
        <name>Zn(2+)</name>
        <dbReference type="ChEBI" id="CHEBI:29105"/>
        <note>catalytic</note>
    </ligand>
</feature>
<name>A0A2P7NXJ6_9PROT</name>
<evidence type="ECO:0000313" key="10">
    <source>
        <dbReference type="EMBL" id="PSJ18190.1"/>
    </source>
</evidence>
<dbReference type="PROSITE" id="PS51747">
    <property type="entry name" value="CYT_DCMP_DEAMINASES_2"/>
    <property type="match status" value="1"/>
</dbReference>
<dbReference type="InterPro" id="IPR002125">
    <property type="entry name" value="CMP_dCMP_dom"/>
</dbReference>
<dbReference type="HAMAP" id="MF_00972">
    <property type="entry name" value="tRNA_aden_deaminase"/>
    <property type="match status" value="1"/>
</dbReference>
<comment type="similarity">
    <text evidence="1">Belongs to the cytidine and deoxycytidylate deaminase family. ADAT2 subfamily.</text>
</comment>
<feature type="active site" description="Proton donor" evidence="8">
    <location>
        <position position="59"/>
    </location>
</feature>
<dbReference type="NCBIfam" id="NF008113">
    <property type="entry name" value="PRK10860.1"/>
    <property type="match status" value="1"/>
</dbReference>
<keyword evidence="3 8" id="KW-0819">tRNA processing</keyword>
<evidence type="ECO:0000259" key="9">
    <source>
        <dbReference type="PROSITE" id="PS51747"/>
    </source>
</evidence>
<dbReference type="RefSeq" id="WP_106706004.1">
    <property type="nucleotide sequence ID" value="NZ_PXXU01000008.1"/>
</dbReference>
<dbReference type="GO" id="GO:0052717">
    <property type="term" value="F:tRNA-specific adenosine-34 deaminase activity"/>
    <property type="evidence" value="ECO:0007669"/>
    <property type="project" value="UniProtKB-UniRule"/>
</dbReference>
<comment type="catalytic activity">
    <reaction evidence="7 8">
        <text>adenosine(34) in tRNA + H2O + H(+) = inosine(34) in tRNA + NH4(+)</text>
        <dbReference type="Rhea" id="RHEA:43168"/>
        <dbReference type="Rhea" id="RHEA-COMP:10373"/>
        <dbReference type="Rhea" id="RHEA-COMP:10374"/>
        <dbReference type="ChEBI" id="CHEBI:15377"/>
        <dbReference type="ChEBI" id="CHEBI:15378"/>
        <dbReference type="ChEBI" id="CHEBI:28938"/>
        <dbReference type="ChEBI" id="CHEBI:74411"/>
        <dbReference type="ChEBI" id="CHEBI:82852"/>
        <dbReference type="EC" id="3.5.4.33"/>
    </reaction>
</comment>
<reference evidence="10 11" key="1">
    <citation type="submission" date="2018-03" db="EMBL/GenBank/DDBJ databases">
        <title>Draft genome of Nitrosomonas supralitoralis APG5.</title>
        <authorList>
            <person name="Urakawa H."/>
            <person name="Lopez J.V."/>
        </authorList>
    </citation>
    <scope>NUCLEOTIDE SEQUENCE [LARGE SCALE GENOMIC DNA]</scope>
    <source>
        <strain evidence="10 11">APG5</strain>
    </source>
</reference>
<dbReference type="InterPro" id="IPR016192">
    <property type="entry name" value="APOBEC/CMP_deaminase_Zn-bd"/>
</dbReference>
<dbReference type="GO" id="GO:0002100">
    <property type="term" value="P:tRNA wobble adenosine to inosine editing"/>
    <property type="evidence" value="ECO:0007669"/>
    <property type="project" value="UniProtKB-UniRule"/>
</dbReference>
<dbReference type="InterPro" id="IPR028883">
    <property type="entry name" value="tRNA_aden_deaminase"/>
</dbReference>
<dbReference type="Pfam" id="PF00383">
    <property type="entry name" value="dCMP_cyt_deam_1"/>
    <property type="match status" value="1"/>
</dbReference>
<dbReference type="Proteomes" id="UP000241912">
    <property type="component" value="Unassembled WGS sequence"/>
</dbReference>
<comment type="caution">
    <text evidence="10">The sequence shown here is derived from an EMBL/GenBank/DDBJ whole genome shotgun (WGS) entry which is preliminary data.</text>
</comment>
<sequence>MTLNTETDHYFMQVALELAQQAQEYGEVPVGAVVVRHGVIVGRGYNRPISTADPTAHAEIIAMRDAGGHIANYRLLGCTLYVTLEPCVMCIGAIFHSRIQRLVYAAADPKTGACGSVIDLPAETRLNHHLLVDAGIMAPDAGALLKQFFAQRRNATERSKHES</sequence>
<keyword evidence="11" id="KW-1185">Reference proteome</keyword>
<dbReference type="CDD" id="cd01285">
    <property type="entry name" value="nucleoside_deaminase"/>
    <property type="match status" value="1"/>
</dbReference>
<evidence type="ECO:0000256" key="7">
    <source>
        <dbReference type="ARBA" id="ARBA00048045"/>
    </source>
</evidence>
<organism evidence="10 11">
    <name type="scientific">Nitrosomonas supralitoralis</name>
    <dbReference type="NCBI Taxonomy" id="2116706"/>
    <lineage>
        <taxon>Bacteria</taxon>
        <taxon>Pseudomonadati</taxon>
        <taxon>Pseudomonadota</taxon>
        <taxon>Betaproteobacteria</taxon>
        <taxon>Nitrosomonadales</taxon>
        <taxon>Nitrosomonadaceae</taxon>
        <taxon>Nitrosomonas</taxon>
    </lineage>
</organism>
<protein>
    <recommendedName>
        <fullName evidence="8">tRNA-specific adenosine deaminase</fullName>
        <ecNumber evidence="8">3.5.4.33</ecNumber>
    </recommendedName>
</protein>
<feature type="binding site" evidence="8">
    <location>
        <position position="57"/>
    </location>
    <ligand>
        <name>Zn(2+)</name>
        <dbReference type="ChEBI" id="CHEBI:29105"/>
        <note>catalytic</note>
    </ligand>
</feature>